<reference evidence="1 2" key="1">
    <citation type="submission" date="2021-02" db="EMBL/GenBank/DDBJ databases">
        <authorList>
            <person name="Jung H.S."/>
            <person name="Chun B.H."/>
            <person name="Jeon C.O."/>
        </authorList>
    </citation>
    <scope>NUCLEOTIDE SEQUENCE [LARGE SCALE GENOMIC DNA]</scope>
    <source>
        <strain evidence="1 2">LMG 25203</strain>
    </source>
</reference>
<organism evidence="1 2">
    <name type="scientific">Flavobacterium macrobrachii</name>
    <dbReference type="NCBI Taxonomy" id="591204"/>
    <lineage>
        <taxon>Bacteria</taxon>
        <taxon>Pseudomonadati</taxon>
        <taxon>Bacteroidota</taxon>
        <taxon>Flavobacteriia</taxon>
        <taxon>Flavobacteriales</taxon>
        <taxon>Flavobacteriaceae</taxon>
        <taxon>Flavobacterium</taxon>
    </lineage>
</organism>
<proteinExistence type="predicted"/>
<dbReference type="RefSeq" id="WP_187656602.1">
    <property type="nucleotide sequence ID" value="NZ_JACSOD020000501.1"/>
</dbReference>
<keyword evidence="2" id="KW-1185">Reference proteome</keyword>
<gene>
    <name evidence="1" type="ORF">H9X54_013475</name>
</gene>
<evidence type="ECO:0000313" key="1">
    <source>
        <dbReference type="EMBL" id="MBM6500301.1"/>
    </source>
</evidence>
<dbReference type="EMBL" id="JACSOD020000501">
    <property type="protein sequence ID" value="MBM6500301.1"/>
    <property type="molecule type" value="Genomic_DNA"/>
</dbReference>
<evidence type="ECO:0000313" key="2">
    <source>
        <dbReference type="Proteomes" id="UP000759529"/>
    </source>
</evidence>
<protein>
    <submittedName>
        <fullName evidence="1">DUF465 domain-containing protein</fullName>
    </submittedName>
</protein>
<name>A0ABS2CZA5_9FLAO</name>
<dbReference type="Pfam" id="PF04325">
    <property type="entry name" value="DUF465"/>
    <property type="match status" value="1"/>
</dbReference>
<sequence>MERHDLLHEFPEYQKRIHELKVSDVHFRKLFDEYHELEHQIHRINSGIETTSDDFAHEKKAKLLHIKDALLEILKQ</sequence>
<dbReference type="Gene3D" id="6.10.280.50">
    <property type="match status" value="1"/>
</dbReference>
<dbReference type="Proteomes" id="UP000759529">
    <property type="component" value="Unassembled WGS sequence"/>
</dbReference>
<comment type="caution">
    <text evidence="1">The sequence shown here is derived from an EMBL/GenBank/DDBJ whole genome shotgun (WGS) entry which is preliminary data.</text>
</comment>
<accession>A0ABS2CZA5</accession>
<dbReference type="InterPro" id="IPR038444">
    <property type="entry name" value="DUF465_sf"/>
</dbReference>
<dbReference type="InterPro" id="IPR007420">
    <property type="entry name" value="DUF465"/>
</dbReference>